<dbReference type="RefSeq" id="WP_182858526.1">
    <property type="nucleotide sequence ID" value="NZ_OMOH01000001.1"/>
</dbReference>
<evidence type="ECO:0008006" key="5">
    <source>
        <dbReference type="Google" id="ProtNLM"/>
    </source>
</evidence>
<reference evidence="4" key="1">
    <citation type="submission" date="2018-02" db="EMBL/GenBank/DDBJ databases">
        <authorList>
            <person name="Hornung B."/>
        </authorList>
    </citation>
    <scope>NUCLEOTIDE SEQUENCE [LARGE SCALE GENOMIC DNA]</scope>
</reference>
<gene>
    <name evidence="3" type="ORF">PROPJV5_0393</name>
</gene>
<keyword evidence="2" id="KW-0732">Signal</keyword>
<organism evidence="3 4">
    <name type="scientific">Propionibacterium ruminifibrarum</name>
    <dbReference type="NCBI Taxonomy" id="1962131"/>
    <lineage>
        <taxon>Bacteria</taxon>
        <taxon>Bacillati</taxon>
        <taxon>Actinomycetota</taxon>
        <taxon>Actinomycetes</taxon>
        <taxon>Propionibacteriales</taxon>
        <taxon>Propionibacteriaceae</taxon>
        <taxon>Propionibacterium</taxon>
    </lineage>
</organism>
<feature type="signal peptide" evidence="2">
    <location>
        <begin position="1"/>
        <end position="24"/>
    </location>
</feature>
<name>A0A375HXZ2_9ACTN</name>
<protein>
    <recommendedName>
        <fullName evidence="5">DUF3060 domain-containing protein</fullName>
    </recommendedName>
</protein>
<proteinExistence type="predicted"/>
<feature type="compositionally biased region" description="Acidic residues" evidence="1">
    <location>
        <begin position="78"/>
        <end position="87"/>
    </location>
</feature>
<dbReference type="InterPro" id="IPR021417">
    <property type="entry name" value="DUF3060"/>
</dbReference>
<evidence type="ECO:0000256" key="1">
    <source>
        <dbReference type="SAM" id="MobiDB-lite"/>
    </source>
</evidence>
<dbReference type="AlphaFoldDB" id="A0A375HXZ2"/>
<feature type="region of interest" description="Disordered" evidence="1">
    <location>
        <begin position="32"/>
        <end position="87"/>
    </location>
</feature>
<dbReference type="EMBL" id="OMOH01000001">
    <property type="protein sequence ID" value="SPF67377.1"/>
    <property type="molecule type" value="Genomic_DNA"/>
</dbReference>
<feature type="compositionally biased region" description="Polar residues" evidence="1">
    <location>
        <begin position="178"/>
        <end position="191"/>
    </location>
</feature>
<evidence type="ECO:0000313" key="3">
    <source>
        <dbReference type="EMBL" id="SPF67377.1"/>
    </source>
</evidence>
<dbReference type="Proteomes" id="UP000265962">
    <property type="component" value="Unassembled WGS sequence"/>
</dbReference>
<evidence type="ECO:0000313" key="4">
    <source>
        <dbReference type="Proteomes" id="UP000265962"/>
    </source>
</evidence>
<accession>A0A375HXZ2</accession>
<feature type="chain" id="PRO_5039473206" description="DUF3060 domain-containing protein" evidence="2">
    <location>
        <begin position="25"/>
        <end position="191"/>
    </location>
</feature>
<feature type="compositionally biased region" description="Low complexity" evidence="1">
    <location>
        <begin position="43"/>
        <end position="75"/>
    </location>
</feature>
<feature type="compositionally biased region" description="Polar residues" evidence="1">
    <location>
        <begin position="32"/>
        <end position="42"/>
    </location>
</feature>
<sequence>MNPMNHGRKLILVAAGATSAILLASGCSFSVNDSSAPTTATQPASVSSTSADPSASSVAPASTAAAPTTQASTRTTDVDDPDDDITDPEWLEAIANSEKTIAATPTTTISGSDQVITVRGDCDVLAIHGSDNTVIVDDATSIEISGSGNTVFVDDTRTVSFGGSDNTVVWDDGPEPTVQESGSDNIVRQAR</sequence>
<dbReference type="Pfam" id="PF11259">
    <property type="entry name" value="DUF3060"/>
    <property type="match status" value="1"/>
</dbReference>
<feature type="region of interest" description="Disordered" evidence="1">
    <location>
        <begin position="170"/>
        <end position="191"/>
    </location>
</feature>
<keyword evidence="4" id="KW-1185">Reference proteome</keyword>
<evidence type="ECO:0000256" key="2">
    <source>
        <dbReference type="SAM" id="SignalP"/>
    </source>
</evidence>